<feature type="region of interest" description="Disordered" evidence="1">
    <location>
        <begin position="62"/>
        <end position="82"/>
    </location>
</feature>
<keyword evidence="2" id="KW-0472">Membrane</keyword>
<dbReference type="AlphaFoldDB" id="A0A835KFH7"/>
<dbReference type="OrthoDB" id="1932497at2759"/>
<dbReference type="InterPro" id="IPR045880">
    <property type="entry name" value="ZCF37"/>
</dbReference>
<feature type="transmembrane region" description="Helical" evidence="2">
    <location>
        <begin position="217"/>
        <end position="247"/>
    </location>
</feature>
<evidence type="ECO:0000313" key="3">
    <source>
        <dbReference type="EMBL" id="KAF8727841.1"/>
    </source>
</evidence>
<name>A0A835KFH7_9POAL</name>
<dbReference type="PANTHER" id="PTHR35275">
    <property type="entry name" value="ZCF37"/>
    <property type="match status" value="1"/>
</dbReference>
<evidence type="ECO:0000256" key="2">
    <source>
        <dbReference type="SAM" id="Phobius"/>
    </source>
</evidence>
<feature type="region of interest" description="Disordered" evidence="1">
    <location>
        <begin position="271"/>
        <end position="291"/>
    </location>
</feature>
<accession>A0A835KFH7</accession>
<dbReference type="Proteomes" id="UP000636709">
    <property type="component" value="Unassembled WGS sequence"/>
</dbReference>
<gene>
    <name evidence="3" type="ORF">HU200_018405</name>
</gene>
<keyword evidence="4" id="KW-1185">Reference proteome</keyword>
<evidence type="ECO:0000313" key="4">
    <source>
        <dbReference type="Proteomes" id="UP000636709"/>
    </source>
</evidence>
<dbReference type="EMBL" id="JACEFO010001629">
    <property type="protein sequence ID" value="KAF8727841.1"/>
    <property type="molecule type" value="Genomic_DNA"/>
</dbReference>
<evidence type="ECO:0000256" key="1">
    <source>
        <dbReference type="SAM" id="MobiDB-lite"/>
    </source>
</evidence>
<keyword evidence="2" id="KW-0812">Transmembrane</keyword>
<feature type="region of interest" description="Disordered" evidence="1">
    <location>
        <begin position="150"/>
        <end position="188"/>
    </location>
</feature>
<protein>
    <submittedName>
        <fullName evidence="3">Uncharacterized protein</fullName>
    </submittedName>
</protein>
<dbReference type="PANTHER" id="PTHR35275:SF13">
    <property type="entry name" value="OS03G0432000 PROTEIN"/>
    <property type="match status" value="1"/>
</dbReference>
<reference evidence="3" key="1">
    <citation type="submission" date="2020-07" db="EMBL/GenBank/DDBJ databases">
        <title>Genome sequence and genetic diversity analysis of an under-domesticated orphan crop, white fonio (Digitaria exilis).</title>
        <authorList>
            <person name="Bennetzen J.L."/>
            <person name="Chen S."/>
            <person name="Ma X."/>
            <person name="Wang X."/>
            <person name="Yssel A.E.J."/>
            <person name="Chaluvadi S.R."/>
            <person name="Johnson M."/>
            <person name="Gangashetty P."/>
            <person name="Hamidou F."/>
            <person name="Sanogo M.D."/>
            <person name="Zwaenepoel A."/>
            <person name="Wallace J."/>
            <person name="Van De Peer Y."/>
            <person name="Van Deynze A."/>
        </authorList>
    </citation>
    <scope>NUCLEOTIDE SEQUENCE</scope>
    <source>
        <tissue evidence="3">Leaves</tissue>
    </source>
</reference>
<proteinExistence type="predicted"/>
<comment type="caution">
    <text evidence="3">The sequence shown here is derived from an EMBL/GenBank/DDBJ whole genome shotgun (WGS) entry which is preliminary data.</text>
</comment>
<sequence length="291" mass="31077">MHFPNSLYKWNTQSVPAAHGTTHKKEEFIDGSTITSTTMFCECGTGSFKHVVDEGPDDLLGFAGGSPRGRRKHGHGANKVNPYAGRGLDRFSDVLSELEARRANILRRVVGSDADASAAAGLVLVRFVQSNGGWTPVIVKLPEAGPPPLLKGAAKKPRASATTMAAPPSLPLPPASPASSPREREGGVKKAATIINRVPARRSSLSWGRRMRRPSRYWPAVIVLTLVSLAVFGRVFAICLTSVWWYVLPTLGSGGCDDDDARRAGLGMSMEKKKQVSQLPHGKNGSSLGCA</sequence>
<organism evidence="3 4">
    <name type="scientific">Digitaria exilis</name>
    <dbReference type="NCBI Taxonomy" id="1010633"/>
    <lineage>
        <taxon>Eukaryota</taxon>
        <taxon>Viridiplantae</taxon>
        <taxon>Streptophyta</taxon>
        <taxon>Embryophyta</taxon>
        <taxon>Tracheophyta</taxon>
        <taxon>Spermatophyta</taxon>
        <taxon>Magnoliopsida</taxon>
        <taxon>Liliopsida</taxon>
        <taxon>Poales</taxon>
        <taxon>Poaceae</taxon>
        <taxon>PACMAD clade</taxon>
        <taxon>Panicoideae</taxon>
        <taxon>Panicodae</taxon>
        <taxon>Paniceae</taxon>
        <taxon>Anthephorinae</taxon>
        <taxon>Digitaria</taxon>
    </lineage>
</organism>
<keyword evidence="2" id="KW-1133">Transmembrane helix</keyword>